<dbReference type="OrthoDB" id="531519at2"/>
<dbReference type="AlphaFoldDB" id="A0A433NDT3"/>
<feature type="coiled-coil region" evidence="1">
    <location>
        <begin position="36"/>
        <end position="80"/>
    </location>
</feature>
<proteinExistence type="predicted"/>
<name>A0A433NDT3_CHLFR</name>
<evidence type="ECO:0000313" key="2">
    <source>
        <dbReference type="EMBL" id="RUR80205.1"/>
    </source>
</evidence>
<protein>
    <recommendedName>
        <fullName evidence="4">ATPase involved in DNA repair</fullName>
    </recommendedName>
</protein>
<evidence type="ECO:0000256" key="1">
    <source>
        <dbReference type="SAM" id="Coils"/>
    </source>
</evidence>
<dbReference type="EMBL" id="RSCJ01000011">
    <property type="protein sequence ID" value="RUR80205.1"/>
    <property type="molecule type" value="Genomic_DNA"/>
</dbReference>
<keyword evidence="1" id="KW-0175">Coiled coil</keyword>
<evidence type="ECO:0000313" key="3">
    <source>
        <dbReference type="Proteomes" id="UP000268857"/>
    </source>
</evidence>
<sequence length="127" mass="14138">MPRLKRASRILEKAQLRASGLKAIDPNIDFGDTNNLQNLTQQIEQLRTKIDTYNTALSVIDASRTDIEQLEKSLSTLCEKLLLAVAVKYGKDSQEYVMAGGVRKSDRIRKSTITRLKTVAEEVSATA</sequence>
<dbReference type="Proteomes" id="UP000268857">
    <property type="component" value="Unassembled WGS sequence"/>
</dbReference>
<reference evidence="2 3" key="1">
    <citation type="journal article" date="2019" name="Genome Biol. Evol.">
        <title>Day and night: Metabolic profiles and evolutionary relationships of six axenic non-marine cyanobacteria.</title>
        <authorList>
            <person name="Will S.E."/>
            <person name="Henke P."/>
            <person name="Boedeker C."/>
            <person name="Huang S."/>
            <person name="Brinkmann H."/>
            <person name="Rohde M."/>
            <person name="Jarek M."/>
            <person name="Friedl T."/>
            <person name="Seufert S."/>
            <person name="Schumacher M."/>
            <person name="Overmann J."/>
            <person name="Neumann-Schaal M."/>
            <person name="Petersen J."/>
        </authorList>
    </citation>
    <scope>NUCLEOTIDE SEQUENCE [LARGE SCALE GENOMIC DNA]</scope>
    <source>
        <strain evidence="2 3">PCC 6912</strain>
    </source>
</reference>
<dbReference type="RefSeq" id="WP_016873873.1">
    <property type="nucleotide sequence ID" value="NZ_AJLN01000050.1"/>
</dbReference>
<evidence type="ECO:0008006" key="4">
    <source>
        <dbReference type="Google" id="ProtNLM"/>
    </source>
</evidence>
<organism evidence="2 3">
    <name type="scientific">Chlorogloeopsis fritschii PCC 6912</name>
    <dbReference type="NCBI Taxonomy" id="211165"/>
    <lineage>
        <taxon>Bacteria</taxon>
        <taxon>Bacillati</taxon>
        <taxon>Cyanobacteriota</taxon>
        <taxon>Cyanophyceae</taxon>
        <taxon>Nostocales</taxon>
        <taxon>Chlorogloeopsidaceae</taxon>
        <taxon>Chlorogloeopsis</taxon>
    </lineage>
</organism>
<keyword evidence="3" id="KW-1185">Reference proteome</keyword>
<comment type="caution">
    <text evidence="2">The sequence shown here is derived from an EMBL/GenBank/DDBJ whole genome shotgun (WGS) entry which is preliminary data.</text>
</comment>
<accession>A0A433NDT3</accession>
<gene>
    <name evidence="2" type="ORF">PCC6912_30650</name>
</gene>